<gene>
    <name evidence="4" type="ORF">E2L05_10940</name>
</gene>
<dbReference type="Pfam" id="PF04170">
    <property type="entry name" value="NlpE"/>
    <property type="match status" value="1"/>
</dbReference>
<sequence length="475" mass="50999">MTRLIPAVFCLLGVFMTSAFAETVTGTAFYRERIAVPPGATFEAVLEDISLADAAAIELGRVQSDGSSGPPYAFAIEYDPSAIDPAHTYSVRARITGPEGLMFTSDTVHTVLTRGAGQSVELRMVRVAARQQSDAEPVLGAHGLRLPASFSGILPCADCSGVQHHLDLWPDQSYQLRREWLGREDPLVTGAIGRWSVAPDRGALVLHSPRGSQANDAPLQWQIKGPATLRALAADGSEIVSDLPYELTTDGAFDPVDLPSMPMTGSFVYFADAATFEHCESGQRFGVAMQGGYLDLERAYLAERLAPQAPMLVVIDGQIATLPAMEGPPQRMVVVDRLIDTRPGEDCRRDMATASLVNTYWKLDQLGGAEVQAQPNMREPHIVLRAASLDETVPRYSATVGCNAMSGSYEVSGTALTFGPGMATLMACMSPLAEMERDLAAALAQTRSYRVTGQTLVLSDSDDAVLAVFRAVYLP</sequence>
<dbReference type="EMBL" id="SMZO01000022">
    <property type="protein sequence ID" value="TDL87733.1"/>
    <property type="molecule type" value="Genomic_DNA"/>
</dbReference>
<dbReference type="Pfam" id="PF17185">
    <property type="entry name" value="NlpE_C"/>
    <property type="match status" value="1"/>
</dbReference>
<dbReference type="PANTHER" id="PTHR38013">
    <property type="entry name" value="GLYCOPROTEIN/POLYSACCHARIDE METABOLISM"/>
    <property type="match status" value="1"/>
</dbReference>
<dbReference type="OrthoDB" id="9809132at2"/>
<name>A0A4R6AZY0_9RHOB</name>
<dbReference type="InterPro" id="IPR038670">
    <property type="entry name" value="HslJ-like_sf"/>
</dbReference>
<keyword evidence="5" id="KW-1185">Reference proteome</keyword>
<evidence type="ECO:0000259" key="3">
    <source>
        <dbReference type="Pfam" id="PF17185"/>
    </source>
</evidence>
<dbReference type="PANTHER" id="PTHR38013:SF1">
    <property type="entry name" value="GLYCOPROTEIN_POLYSACCHARIDE METABOLISM"/>
    <property type="match status" value="1"/>
</dbReference>
<dbReference type="InterPro" id="IPR053196">
    <property type="entry name" value="Lipoprotein_YbaY-like"/>
</dbReference>
<organism evidence="4 5">
    <name type="scientific">Meridianimarinicoccus aquatilis</name>
    <dbReference type="NCBI Taxonomy" id="2552766"/>
    <lineage>
        <taxon>Bacteria</taxon>
        <taxon>Pseudomonadati</taxon>
        <taxon>Pseudomonadota</taxon>
        <taxon>Alphaproteobacteria</taxon>
        <taxon>Rhodobacterales</taxon>
        <taxon>Paracoccaceae</taxon>
        <taxon>Meridianimarinicoccus</taxon>
    </lineage>
</organism>
<evidence type="ECO:0000313" key="4">
    <source>
        <dbReference type="EMBL" id="TDL87733.1"/>
    </source>
</evidence>
<evidence type="ECO:0000259" key="2">
    <source>
        <dbReference type="Pfam" id="PF03724"/>
    </source>
</evidence>
<dbReference type="InterPro" id="IPR007298">
    <property type="entry name" value="Cu-R_lipoprotein_NlpE"/>
</dbReference>
<dbReference type="RefSeq" id="WP_133342951.1">
    <property type="nucleotide sequence ID" value="NZ_SMZO01000022.1"/>
</dbReference>
<accession>A0A4R6AZY0</accession>
<dbReference type="InterPro" id="IPR033450">
    <property type="entry name" value="NlpE_C"/>
</dbReference>
<dbReference type="Pfam" id="PF09619">
    <property type="entry name" value="YscW"/>
    <property type="match status" value="1"/>
</dbReference>
<feature type="chain" id="PRO_5020340969" evidence="1">
    <location>
        <begin position="22"/>
        <end position="475"/>
    </location>
</feature>
<dbReference type="Gene3D" id="2.40.128.640">
    <property type="match status" value="1"/>
</dbReference>
<evidence type="ECO:0000256" key="1">
    <source>
        <dbReference type="SAM" id="SignalP"/>
    </source>
</evidence>
<dbReference type="InterPro" id="IPR038139">
    <property type="entry name" value="NlpE_C_sf"/>
</dbReference>
<dbReference type="Gene3D" id="2.40.50.540">
    <property type="match status" value="1"/>
</dbReference>
<feature type="domain" description="NlpE C-terminal OB" evidence="3">
    <location>
        <begin position="259"/>
        <end position="348"/>
    </location>
</feature>
<protein>
    <submittedName>
        <fullName evidence="4">META domain-containing protein</fullName>
    </submittedName>
</protein>
<feature type="signal peptide" evidence="1">
    <location>
        <begin position="1"/>
        <end position="21"/>
    </location>
</feature>
<comment type="caution">
    <text evidence="4">The sequence shown here is derived from an EMBL/GenBank/DDBJ whole genome shotgun (WGS) entry which is preliminary data.</text>
</comment>
<keyword evidence="1" id="KW-0732">Signal</keyword>
<dbReference type="AlphaFoldDB" id="A0A4R6AZY0"/>
<dbReference type="Proteomes" id="UP000294562">
    <property type="component" value="Unassembled WGS sequence"/>
</dbReference>
<reference evidence="4 5" key="1">
    <citation type="submission" date="2019-03" db="EMBL/GenBank/DDBJ databases">
        <title>Rhodobacteraceae bacterium SM1902, a new member of the family Rhodobacteraceae isolated from Yantai.</title>
        <authorList>
            <person name="Sun Y."/>
        </authorList>
    </citation>
    <scope>NUCLEOTIDE SEQUENCE [LARGE SCALE GENOMIC DNA]</scope>
    <source>
        <strain evidence="4 5">SM1902</strain>
    </source>
</reference>
<evidence type="ECO:0000313" key="5">
    <source>
        <dbReference type="Proteomes" id="UP000294562"/>
    </source>
</evidence>
<dbReference type="Pfam" id="PF03724">
    <property type="entry name" value="META"/>
    <property type="match status" value="1"/>
</dbReference>
<dbReference type="InterPro" id="IPR039366">
    <property type="entry name" value="Pilotin"/>
</dbReference>
<dbReference type="InterPro" id="IPR005184">
    <property type="entry name" value="DUF306_Meta_HslJ"/>
</dbReference>
<proteinExistence type="predicted"/>
<feature type="domain" description="DUF306" evidence="2">
    <location>
        <begin position="354"/>
        <end position="470"/>
    </location>
</feature>
<dbReference type="Gene3D" id="2.40.128.270">
    <property type="match status" value="1"/>
</dbReference>